<accession>A0A9D4IMP0</accession>
<organism evidence="1 2">
    <name type="scientific">Dreissena polymorpha</name>
    <name type="common">Zebra mussel</name>
    <name type="synonym">Mytilus polymorpha</name>
    <dbReference type="NCBI Taxonomy" id="45954"/>
    <lineage>
        <taxon>Eukaryota</taxon>
        <taxon>Metazoa</taxon>
        <taxon>Spiralia</taxon>
        <taxon>Lophotrochozoa</taxon>
        <taxon>Mollusca</taxon>
        <taxon>Bivalvia</taxon>
        <taxon>Autobranchia</taxon>
        <taxon>Heteroconchia</taxon>
        <taxon>Euheterodonta</taxon>
        <taxon>Imparidentia</taxon>
        <taxon>Neoheterodontei</taxon>
        <taxon>Myida</taxon>
        <taxon>Dreissenoidea</taxon>
        <taxon>Dreissenidae</taxon>
        <taxon>Dreissena</taxon>
    </lineage>
</organism>
<dbReference type="EMBL" id="JAIWYP010000009">
    <property type="protein sequence ID" value="KAH3777078.1"/>
    <property type="molecule type" value="Genomic_DNA"/>
</dbReference>
<protein>
    <submittedName>
        <fullName evidence="1">Uncharacterized protein</fullName>
    </submittedName>
</protein>
<sequence>MLTEIQLHMLRDEQCSRNRIEMYGRTTSEDDRTGVYCAGPVPSYLSESIRVFLRILGSRLLEKPVLQARYTVFKPENTKHGEGAWNT</sequence>
<name>A0A9D4IMP0_DREPO</name>
<dbReference type="AlphaFoldDB" id="A0A9D4IMP0"/>
<reference evidence="1" key="2">
    <citation type="submission" date="2020-11" db="EMBL/GenBank/DDBJ databases">
        <authorList>
            <person name="McCartney M.A."/>
            <person name="Auch B."/>
            <person name="Kono T."/>
            <person name="Mallez S."/>
            <person name="Becker A."/>
            <person name="Gohl D.M."/>
            <person name="Silverstein K.A.T."/>
            <person name="Koren S."/>
            <person name="Bechman K.B."/>
            <person name="Herman A."/>
            <person name="Abrahante J.E."/>
            <person name="Garbe J."/>
        </authorList>
    </citation>
    <scope>NUCLEOTIDE SEQUENCE</scope>
    <source>
        <strain evidence="1">Duluth1</strain>
        <tissue evidence="1">Whole animal</tissue>
    </source>
</reference>
<proteinExistence type="predicted"/>
<dbReference type="Proteomes" id="UP000828390">
    <property type="component" value="Unassembled WGS sequence"/>
</dbReference>
<comment type="caution">
    <text evidence="1">The sequence shown here is derived from an EMBL/GenBank/DDBJ whole genome shotgun (WGS) entry which is preliminary data.</text>
</comment>
<gene>
    <name evidence="1" type="ORF">DPMN_178515</name>
</gene>
<reference evidence="1" key="1">
    <citation type="journal article" date="2019" name="bioRxiv">
        <title>The Genome of the Zebra Mussel, Dreissena polymorpha: A Resource for Invasive Species Research.</title>
        <authorList>
            <person name="McCartney M.A."/>
            <person name="Auch B."/>
            <person name="Kono T."/>
            <person name="Mallez S."/>
            <person name="Zhang Y."/>
            <person name="Obille A."/>
            <person name="Becker A."/>
            <person name="Abrahante J.E."/>
            <person name="Garbe J."/>
            <person name="Badalamenti J.P."/>
            <person name="Herman A."/>
            <person name="Mangelson H."/>
            <person name="Liachko I."/>
            <person name="Sullivan S."/>
            <person name="Sone E.D."/>
            <person name="Koren S."/>
            <person name="Silverstein K.A.T."/>
            <person name="Beckman K.B."/>
            <person name="Gohl D.M."/>
        </authorList>
    </citation>
    <scope>NUCLEOTIDE SEQUENCE</scope>
    <source>
        <strain evidence="1">Duluth1</strain>
        <tissue evidence="1">Whole animal</tissue>
    </source>
</reference>
<keyword evidence="2" id="KW-1185">Reference proteome</keyword>
<evidence type="ECO:0000313" key="1">
    <source>
        <dbReference type="EMBL" id="KAH3777078.1"/>
    </source>
</evidence>
<evidence type="ECO:0000313" key="2">
    <source>
        <dbReference type="Proteomes" id="UP000828390"/>
    </source>
</evidence>